<dbReference type="AlphaFoldDB" id="A0AAV9BXP1"/>
<comment type="caution">
    <text evidence="3">The sequence shown here is derived from an EMBL/GenBank/DDBJ whole genome shotgun (WGS) entry which is preliminary data.</text>
</comment>
<protein>
    <recommendedName>
        <fullName evidence="2">J domain-containing protein</fullName>
    </recommendedName>
</protein>
<evidence type="ECO:0000313" key="3">
    <source>
        <dbReference type="EMBL" id="KAK1281162.1"/>
    </source>
</evidence>
<feature type="compositionally biased region" description="Basic residues" evidence="1">
    <location>
        <begin position="575"/>
        <end position="586"/>
    </location>
</feature>
<organism evidence="3 4">
    <name type="scientific">Acorus gramineus</name>
    <name type="common">Dwarf sweet flag</name>
    <dbReference type="NCBI Taxonomy" id="55184"/>
    <lineage>
        <taxon>Eukaryota</taxon>
        <taxon>Viridiplantae</taxon>
        <taxon>Streptophyta</taxon>
        <taxon>Embryophyta</taxon>
        <taxon>Tracheophyta</taxon>
        <taxon>Spermatophyta</taxon>
        <taxon>Magnoliopsida</taxon>
        <taxon>Liliopsida</taxon>
        <taxon>Acoraceae</taxon>
        <taxon>Acorus</taxon>
    </lineage>
</organism>
<dbReference type="SMART" id="SM00271">
    <property type="entry name" value="DnaJ"/>
    <property type="match status" value="1"/>
</dbReference>
<dbReference type="PROSITE" id="PS50076">
    <property type="entry name" value="DNAJ_2"/>
    <property type="match status" value="1"/>
</dbReference>
<dbReference type="Pfam" id="PF14901">
    <property type="entry name" value="Jiv90"/>
    <property type="match status" value="1"/>
</dbReference>
<dbReference type="Proteomes" id="UP001179952">
    <property type="component" value="Unassembled WGS sequence"/>
</dbReference>
<feature type="compositionally biased region" description="Basic residues" evidence="1">
    <location>
        <begin position="66"/>
        <end position="80"/>
    </location>
</feature>
<feature type="compositionally biased region" description="Polar residues" evidence="1">
    <location>
        <begin position="502"/>
        <end position="517"/>
    </location>
</feature>
<dbReference type="PANTHER" id="PTHR45270">
    <property type="entry name" value="OS03G0832900 PROTEIN"/>
    <property type="match status" value="1"/>
</dbReference>
<evidence type="ECO:0000259" key="2">
    <source>
        <dbReference type="PROSITE" id="PS50076"/>
    </source>
</evidence>
<reference evidence="3" key="1">
    <citation type="journal article" date="2023" name="Nat. Commun.">
        <title>Diploid and tetraploid genomes of Acorus and the evolution of monocots.</title>
        <authorList>
            <person name="Ma L."/>
            <person name="Liu K.W."/>
            <person name="Li Z."/>
            <person name="Hsiao Y.Y."/>
            <person name="Qi Y."/>
            <person name="Fu T."/>
            <person name="Tang G.D."/>
            <person name="Zhang D."/>
            <person name="Sun W.H."/>
            <person name="Liu D.K."/>
            <person name="Li Y."/>
            <person name="Chen G.Z."/>
            <person name="Liu X.D."/>
            <person name="Liao X.Y."/>
            <person name="Jiang Y.T."/>
            <person name="Yu X."/>
            <person name="Hao Y."/>
            <person name="Huang J."/>
            <person name="Zhao X.W."/>
            <person name="Ke S."/>
            <person name="Chen Y.Y."/>
            <person name="Wu W.L."/>
            <person name="Hsu J.L."/>
            <person name="Lin Y.F."/>
            <person name="Huang M.D."/>
            <person name="Li C.Y."/>
            <person name="Huang L."/>
            <person name="Wang Z.W."/>
            <person name="Zhao X."/>
            <person name="Zhong W.Y."/>
            <person name="Peng D.H."/>
            <person name="Ahmad S."/>
            <person name="Lan S."/>
            <person name="Zhang J.S."/>
            <person name="Tsai W.C."/>
            <person name="Van de Peer Y."/>
            <person name="Liu Z.J."/>
        </authorList>
    </citation>
    <scope>NUCLEOTIDE SEQUENCE</scope>
    <source>
        <strain evidence="3">SCP</strain>
    </source>
</reference>
<dbReference type="InterPro" id="IPR032843">
    <property type="entry name" value="Jiv"/>
</dbReference>
<dbReference type="SUPFAM" id="SSF46565">
    <property type="entry name" value="Chaperone J-domain"/>
    <property type="match status" value="1"/>
</dbReference>
<feature type="region of interest" description="Disordered" evidence="1">
    <location>
        <begin position="1"/>
        <end position="115"/>
    </location>
</feature>
<sequence length="586" mass="65283">MARKGNQQRNSLDRNGSNAKFSVPKSVIETMPDKEKGVNANEGKVSERAECQNGKHQCRPNSPPGKKTKSKHSSNHKRNNSRPGDASGRYPSDVDKTPSSVPSVPMSSNSREASVNDMLSDDFKLKEEEISPACNHDSEHSESGVQHGVAENSGSLYTLAYNSLTGAVIPVLRAANGWFERQKPFFATSAAFLSDAYGFIRIKMEHTYPIVWRWLVQSGKSNMNENGFDGLPRYEQPQASSSDFFAEPMQNSPTDDAFQSAYRRPADQSAGIPSTSGADAELSSEDEVVRLLNCNDHYSALGFSRYDNIDVSILKREYRKKAMLVHPDKNMGNEKAAEAFKKLQNGYEILLDSLKRKTYDDELRREDLLNYLRRFQTVSRKSGRQGVFGSVFSHSEVEDEEPHGDSRRIACKKCNDIHIWACTDRSKSRARWCQDCNDFHQAKDGDGWVEQSSQPFMFGFLQRVDPPCAYVCAESKIYKVTEWFICQGMRCPANTHKPSFHVNTSITSSKHSGSKGATGSGHKAPTTNLEESMTEEEFLEWLQNAVQSGMFEVNGMSGMSGESPSAKAGSSSKSGGKKKKKGKKQW</sequence>
<feature type="domain" description="J" evidence="2">
    <location>
        <begin position="296"/>
        <end position="363"/>
    </location>
</feature>
<dbReference type="InterPro" id="IPR036869">
    <property type="entry name" value="J_dom_sf"/>
</dbReference>
<reference evidence="3" key="2">
    <citation type="submission" date="2023-06" db="EMBL/GenBank/DDBJ databases">
        <authorList>
            <person name="Ma L."/>
            <person name="Liu K.-W."/>
            <person name="Li Z."/>
            <person name="Hsiao Y.-Y."/>
            <person name="Qi Y."/>
            <person name="Fu T."/>
            <person name="Tang G."/>
            <person name="Zhang D."/>
            <person name="Sun W.-H."/>
            <person name="Liu D.-K."/>
            <person name="Li Y."/>
            <person name="Chen G.-Z."/>
            <person name="Liu X.-D."/>
            <person name="Liao X.-Y."/>
            <person name="Jiang Y.-T."/>
            <person name="Yu X."/>
            <person name="Hao Y."/>
            <person name="Huang J."/>
            <person name="Zhao X.-W."/>
            <person name="Ke S."/>
            <person name="Chen Y.-Y."/>
            <person name="Wu W.-L."/>
            <person name="Hsu J.-L."/>
            <person name="Lin Y.-F."/>
            <person name="Huang M.-D."/>
            <person name="Li C.-Y."/>
            <person name="Huang L."/>
            <person name="Wang Z.-W."/>
            <person name="Zhao X."/>
            <person name="Zhong W.-Y."/>
            <person name="Peng D.-H."/>
            <person name="Ahmad S."/>
            <person name="Lan S."/>
            <person name="Zhang J.-S."/>
            <person name="Tsai W.-C."/>
            <person name="Van De Peer Y."/>
            <person name="Liu Z.-J."/>
        </authorList>
    </citation>
    <scope>NUCLEOTIDE SEQUENCE</scope>
    <source>
        <strain evidence="3">SCP</strain>
        <tissue evidence="3">Leaves</tissue>
    </source>
</reference>
<dbReference type="InterPro" id="IPR018253">
    <property type="entry name" value="DnaJ_domain_CS"/>
</dbReference>
<evidence type="ECO:0000256" key="1">
    <source>
        <dbReference type="SAM" id="MobiDB-lite"/>
    </source>
</evidence>
<dbReference type="PRINTS" id="PR00625">
    <property type="entry name" value="JDOMAIN"/>
</dbReference>
<accession>A0AAV9BXP1</accession>
<dbReference type="Gene3D" id="1.10.287.110">
    <property type="entry name" value="DnaJ domain"/>
    <property type="match status" value="1"/>
</dbReference>
<feature type="compositionally biased region" description="Low complexity" evidence="1">
    <location>
        <begin position="565"/>
        <end position="574"/>
    </location>
</feature>
<dbReference type="EMBL" id="JAUJYN010000001">
    <property type="protein sequence ID" value="KAK1281162.1"/>
    <property type="molecule type" value="Genomic_DNA"/>
</dbReference>
<keyword evidence="4" id="KW-1185">Reference proteome</keyword>
<feature type="region of interest" description="Disordered" evidence="1">
    <location>
        <begin position="552"/>
        <end position="586"/>
    </location>
</feature>
<dbReference type="Pfam" id="PF00226">
    <property type="entry name" value="DnaJ"/>
    <property type="match status" value="1"/>
</dbReference>
<feature type="compositionally biased region" description="Polar residues" evidence="1">
    <location>
        <begin position="1"/>
        <end position="20"/>
    </location>
</feature>
<evidence type="ECO:0000313" key="4">
    <source>
        <dbReference type="Proteomes" id="UP001179952"/>
    </source>
</evidence>
<dbReference type="GO" id="GO:0005783">
    <property type="term" value="C:endoplasmic reticulum"/>
    <property type="evidence" value="ECO:0007669"/>
    <property type="project" value="UniProtKB-ARBA"/>
</dbReference>
<dbReference type="PROSITE" id="PS00636">
    <property type="entry name" value="DNAJ_1"/>
    <property type="match status" value="1"/>
</dbReference>
<feature type="region of interest" description="Disordered" evidence="1">
    <location>
        <begin position="262"/>
        <end position="281"/>
    </location>
</feature>
<dbReference type="PANTHER" id="PTHR45270:SF4">
    <property type="entry name" value="CHAPERONE DNAJ-DOMAIN SUPERFAMILY PROTEIN"/>
    <property type="match status" value="1"/>
</dbReference>
<proteinExistence type="predicted"/>
<feature type="region of interest" description="Disordered" evidence="1">
    <location>
        <begin position="502"/>
        <end position="534"/>
    </location>
</feature>
<dbReference type="InterPro" id="IPR001623">
    <property type="entry name" value="DnaJ_domain"/>
</dbReference>
<feature type="compositionally biased region" description="Low complexity" evidence="1">
    <location>
        <begin position="98"/>
        <end position="110"/>
    </location>
</feature>
<dbReference type="CDD" id="cd06257">
    <property type="entry name" value="DnaJ"/>
    <property type="match status" value="1"/>
</dbReference>
<gene>
    <name evidence="3" type="ORF">QJS04_geneDACA004616</name>
</gene>
<name>A0AAV9BXP1_ACOGR</name>